<dbReference type="RefSeq" id="WP_252437229.1">
    <property type="nucleotide sequence ID" value="NZ_JAGSOV010000022.1"/>
</dbReference>
<feature type="domain" description="Major facilitator superfamily (MFS) profile" evidence="8">
    <location>
        <begin position="20"/>
        <end position="406"/>
    </location>
</feature>
<feature type="transmembrane region" description="Helical" evidence="7">
    <location>
        <begin position="178"/>
        <end position="196"/>
    </location>
</feature>
<feature type="transmembrane region" description="Helical" evidence="7">
    <location>
        <begin position="54"/>
        <end position="78"/>
    </location>
</feature>
<evidence type="ECO:0000256" key="5">
    <source>
        <dbReference type="ARBA" id="ARBA00022989"/>
    </source>
</evidence>
<keyword evidence="3" id="KW-1003">Cell membrane</keyword>
<dbReference type="Gene3D" id="1.20.1250.20">
    <property type="entry name" value="MFS general substrate transporter like domains"/>
    <property type="match status" value="2"/>
</dbReference>
<keyword evidence="6 7" id="KW-0472">Membrane</keyword>
<organism evidence="9 10">
    <name type="scientific">Pseudonocardia humida</name>
    <dbReference type="NCBI Taxonomy" id="2800819"/>
    <lineage>
        <taxon>Bacteria</taxon>
        <taxon>Bacillati</taxon>
        <taxon>Actinomycetota</taxon>
        <taxon>Actinomycetes</taxon>
        <taxon>Pseudonocardiales</taxon>
        <taxon>Pseudonocardiaceae</taxon>
        <taxon>Pseudonocardia</taxon>
    </lineage>
</organism>
<feature type="transmembrane region" description="Helical" evidence="7">
    <location>
        <begin position="146"/>
        <end position="172"/>
    </location>
</feature>
<dbReference type="EMBL" id="JAGSOV010000022">
    <property type="protein sequence ID" value="MCO1655422.1"/>
    <property type="molecule type" value="Genomic_DNA"/>
</dbReference>
<evidence type="ECO:0000256" key="3">
    <source>
        <dbReference type="ARBA" id="ARBA00022475"/>
    </source>
</evidence>
<evidence type="ECO:0000256" key="6">
    <source>
        <dbReference type="ARBA" id="ARBA00023136"/>
    </source>
</evidence>
<evidence type="ECO:0000256" key="4">
    <source>
        <dbReference type="ARBA" id="ARBA00022692"/>
    </source>
</evidence>
<sequence length="407" mass="40080">MTSRPRRRLLLDPAPLRHRGFRAVFVARTVSVFGLGFVLVAVPLQVFALTGSTAGVAGVTAAVGLSALVGTLGGGVLADRYDRRTVILLARAGAGLGYAGLAAGALVPEPALWAIYLCGVVDGLCGGISSTALMSATPQLVPKEQLAAAGALMALMVNIGAVAAPALGGVLVAAGGFAANYAVCTATAVVTVTSLLRLPPLPPEGGGEPAVRLLADGARFAVRDARVGPVLALGLVGMATAGWTVLLPEYAADVLGAGPELVGVLYAAPAVGALLGSLVSGWTGTVHGVGRALLGAALLAALGMAAAGAVGAALPAAVALAAFGLGRSSGDILRYAAVLEAAPDRLRGRVSAVWTAQVLGAAATGAATAAAVAAVVPTRWALAVYGVMGIVLTALVATLPGLRRLRR</sequence>
<comment type="caution">
    <text evidence="9">The sequence shown here is derived from an EMBL/GenBank/DDBJ whole genome shotgun (WGS) entry which is preliminary data.</text>
</comment>
<dbReference type="InterPro" id="IPR020846">
    <property type="entry name" value="MFS_dom"/>
</dbReference>
<evidence type="ECO:0000256" key="7">
    <source>
        <dbReference type="SAM" id="Phobius"/>
    </source>
</evidence>
<evidence type="ECO:0000313" key="10">
    <source>
        <dbReference type="Proteomes" id="UP001165283"/>
    </source>
</evidence>
<dbReference type="CDD" id="cd06173">
    <property type="entry name" value="MFS_MefA_like"/>
    <property type="match status" value="1"/>
</dbReference>
<dbReference type="InterPro" id="IPR010290">
    <property type="entry name" value="TM_effector"/>
</dbReference>
<dbReference type="NCBIfam" id="NF007792">
    <property type="entry name" value="PRK10489.1"/>
    <property type="match status" value="1"/>
</dbReference>
<keyword evidence="4 7" id="KW-0812">Transmembrane</keyword>
<evidence type="ECO:0000256" key="1">
    <source>
        <dbReference type="ARBA" id="ARBA00004429"/>
    </source>
</evidence>
<proteinExistence type="predicted"/>
<feature type="transmembrane region" description="Helical" evidence="7">
    <location>
        <begin position="113"/>
        <end position="134"/>
    </location>
</feature>
<keyword evidence="2" id="KW-0813">Transport</keyword>
<dbReference type="Pfam" id="PF05977">
    <property type="entry name" value="MFS_3"/>
    <property type="match status" value="1"/>
</dbReference>
<dbReference type="PANTHER" id="PTHR23513:SF9">
    <property type="entry name" value="ENTEROBACTIN EXPORTER ENTS"/>
    <property type="match status" value="1"/>
</dbReference>
<evidence type="ECO:0000259" key="8">
    <source>
        <dbReference type="PROSITE" id="PS50850"/>
    </source>
</evidence>
<feature type="transmembrane region" description="Helical" evidence="7">
    <location>
        <begin position="85"/>
        <end position="107"/>
    </location>
</feature>
<dbReference type="InterPro" id="IPR036259">
    <property type="entry name" value="MFS_trans_sf"/>
</dbReference>
<accession>A0ABT0ZXE4</accession>
<protein>
    <submittedName>
        <fullName evidence="9">Enterobactin transporter EntS</fullName>
    </submittedName>
</protein>
<feature type="transmembrane region" description="Helical" evidence="7">
    <location>
        <begin position="382"/>
        <end position="402"/>
    </location>
</feature>
<evidence type="ECO:0000256" key="2">
    <source>
        <dbReference type="ARBA" id="ARBA00022448"/>
    </source>
</evidence>
<evidence type="ECO:0000313" key="9">
    <source>
        <dbReference type="EMBL" id="MCO1655422.1"/>
    </source>
</evidence>
<keyword evidence="10" id="KW-1185">Reference proteome</keyword>
<feature type="transmembrane region" description="Helical" evidence="7">
    <location>
        <begin position="227"/>
        <end position="246"/>
    </location>
</feature>
<reference evidence="9" key="1">
    <citation type="submission" date="2021-04" db="EMBL/GenBank/DDBJ databases">
        <title>Pseudonocardia sp. nov., isolated from sandy soil of mangrove forest.</title>
        <authorList>
            <person name="Zan Z."/>
            <person name="Huang R."/>
            <person name="Liu W."/>
        </authorList>
    </citation>
    <scope>NUCLEOTIDE SEQUENCE</scope>
    <source>
        <strain evidence="9">S2-4</strain>
    </source>
</reference>
<feature type="transmembrane region" description="Helical" evidence="7">
    <location>
        <begin position="292"/>
        <end position="325"/>
    </location>
</feature>
<dbReference type="SUPFAM" id="SSF103473">
    <property type="entry name" value="MFS general substrate transporter"/>
    <property type="match status" value="1"/>
</dbReference>
<feature type="transmembrane region" description="Helical" evidence="7">
    <location>
        <begin position="352"/>
        <end position="376"/>
    </location>
</feature>
<name>A0ABT0ZXE4_9PSEU</name>
<comment type="subcellular location">
    <subcellularLocation>
        <location evidence="1">Cell inner membrane</location>
        <topology evidence="1">Multi-pass membrane protein</topology>
    </subcellularLocation>
</comment>
<dbReference type="PROSITE" id="PS50850">
    <property type="entry name" value="MFS"/>
    <property type="match status" value="1"/>
</dbReference>
<dbReference type="PANTHER" id="PTHR23513">
    <property type="entry name" value="INTEGRAL MEMBRANE EFFLUX PROTEIN-RELATED"/>
    <property type="match status" value="1"/>
</dbReference>
<dbReference type="Proteomes" id="UP001165283">
    <property type="component" value="Unassembled WGS sequence"/>
</dbReference>
<keyword evidence="5 7" id="KW-1133">Transmembrane helix</keyword>
<feature type="transmembrane region" description="Helical" evidence="7">
    <location>
        <begin position="21"/>
        <end position="42"/>
    </location>
</feature>
<gene>
    <name evidence="9" type="primary">entS</name>
    <name evidence="9" type="ORF">KDL28_10195</name>
</gene>